<protein>
    <recommendedName>
        <fullName evidence="7">Phosphatidylglycerol--prolipoprotein diacylglyceryl transferase</fullName>
        <ecNumber evidence="7">2.5.1.145</ecNumber>
    </recommendedName>
</protein>
<comment type="similarity">
    <text evidence="1 7">Belongs to the Lgt family.</text>
</comment>
<comment type="subcellular location">
    <subcellularLocation>
        <location evidence="7">Cell membrane</location>
        <topology evidence="7">Multi-pass membrane protein</topology>
    </subcellularLocation>
</comment>
<gene>
    <name evidence="7" type="primary">lgt</name>
    <name evidence="8" type="ORF">A2663_01125</name>
</gene>
<comment type="caution">
    <text evidence="8">The sequence shown here is derived from an EMBL/GenBank/DDBJ whole genome shotgun (WGS) entry which is preliminary data.</text>
</comment>
<dbReference type="HAMAP" id="MF_01147">
    <property type="entry name" value="Lgt"/>
    <property type="match status" value="1"/>
</dbReference>
<dbReference type="UniPathway" id="UPA00664"/>
<dbReference type="Pfam" id="PF01790">
    <property type="entry name" value="LGT"/>
    <property type="match status" value="1"/>
</dbReference>
<evidence type="ECO:0000313" key="8">
    <source>
        <dbReference type="EMBL" id="OGY47364.1"/>
    </source>
</evidence>
<keyword evidence="3 7" id="KW-0808">Transferase</keyword>
<dbReference type="PANTHER" id="PTHR30589">
    <property type="entry name" value="PROLIPOPROTEIN DIACYLGLYCERYL TRANSFERASE"/>
    <property type="match status" value="1"/>
</dbReference>
<feature type="transmembrane region" description="Helical" evidence="7">
    <location>
        <begin position="120"/>
        <end position="140"/>
    </location>
</feature>
<accession>A0A1G1Y5B5</accession>
<keyword evidence="4 7" id="KW-0812">Transmembrane</keyword>
<evidence type="ECO:0000256" key="4">
    <source>
        <dbReference type="ARBA" id="ARBA00022692"/>
    </source>
</evidence>
<reference evidence="8 9" key="1">
    <citation type="journal article" date="2016" name="Nat. Commun.">
        <title>Thousands of microbial genomes shed light on interconnected biogeochemical processes in an aquifer system.</title>
        <authorList>
            <person name="Anantharaman K."/>
            <person name="Brown C.T."/>
            <person name="Hug L.A."/>
            <person name="Sharon I."/>
            <person name="Castelle C.J."/>
            <person name="Probst A.J."/>
            <person name="Thomas B.C."/>
            <person name="Singh A."/>
            <person name="Wilkins M.J."/>
            <person name="Karaoz U."/>
            <person name="Brodie E.L."/>
            <person name="Williams K.H."/>
            <person name="Hubbard S.S."/>
            <person name="Banfield J.F."/>
        </authorList>
    </citation>
    <scope>NUCLEOTIDE SEQUENCE [LARGE SCALE GENOMIC DNA]</scope>
</reference>
<comment type="function">
    <text evidence="7">Catalyzes the transfer of the diacylglyceryl group from phosphatidylglycerol to the sulfhydryl group of the N-terminal cysteine of a prolipoprotein, the first step in the formation of mature lipoproteins.</text>
</comment>
<keyword evidence="5 7" id="KW-1133">Transmembrane helix</keyword>
<evidence type="ECO:0000313" key="9">
    <source>
        <dbReference type="Proteomes" id="UP000178432"/>
    </source>
</evidence>
<sequence>MYPVISFRLFGYPAVFHLAGIFYALAFLAGVLVWSWLAKKERLEYKKVWDYAFGGVIFGLVGARLFYILEFRYQFADLWEMAAIWNGGLVFYGGFIFAGAYLVIHLYFSQRAKIWPWLDTAMIAALAGHAVGRISCFLNGDSFGQPSNLPWAIKLPVLGDNIPRHPTQIYELMAYALIFLILLLLLKKPRRTGEILFMGIALHSLARFLAEFLRYHEAAELLINNFSYAQLISLIFLPAGIIGIFYRRKAKAE</sequence>
<dbReference type="EMBL" id="MHIF01000042">
    <property type="protein sequence ID" value="OGY47364.1"/>
    <property type="molecule type" value="Genomic_DNA"/>
</dbReference>
<evidence type="ECO:0000256" key="2">
    <source>
        <dbReference type="ARBA" id="ARBA00022475"/>
    </source>
</evidence>
<feature type="binding site" evidence="7">
    <location>
        <position position="133"/>
    </location>
    <ligand>
        <name>a 1,2-diacyl-sn-glycero-3-phospho-(1'-sn-glycerol)</name>
        <dbReference type="ChEBI" id="CHEBI:64716"/>
    </ligand>
</feature>
<name>A0A1G1Y5B5_9BACT</name>
<evidence type="ECO:0000256" key="6">
    <source>
        <dbReference type="ARBA" id="ARBA00023136"/>
    </source>
</evidence>
<feature type="transmembrane region" description="Helical" evidence="7">
    <location>
        <begin position="49"/>
        <end position="69"/>
    </location>
</feature>
<dbReference type="GO" id="GO:0008961">
    <property type="term" value="F:phosphatidylglycerol-prolipoprotein diacylglyceryl transferase activity"/>
    <property type="evidence" value="ECO:0007669"/>
    <property type="project" value="UniProtKB-UniRule"/>
</dbReference>
<keyword evidence="2 7" id="KW-1003">Cell membrane</keyword>
<dbReference type="Proteomes" id="UP000178432">
    <property type="component" value="Unassembled WGS sequence"/>
</dbReference>
<dbReference type="GO" id="GO:0042158">
    <property type="term" value="P:lipoprotein biosynthetic process"/>
    <property type="evidence" value="ECO:0007669"/>
    <property type="project" value="UniProtKB-UniRule"/>
</dbReference>
<dbReference type="InterPro" id="IPR001640">
    <property type="entry name" value="Lgt"/>
</dbReference>
<organism evidence="8 9">
    <name type="scientific">Candidatus Buchananbacteria bacterium RIFCSPHIGHO2_01_FULL_46_12</name>
    <dbReference type="NCBI Taxonomy" id="1797536"/>
    <lineage>
        <taxon>Bacteria</taxon>
        <taxon>Candidatus Buchananiibacteriota</taxon>
    </lineage>
</organism>
<dbReference type="AlphaFoldDB" id="A0A1G1Y5B5"/>
<keyword evidence="6 7" id="KW-0472">Membrane</keyword>
<evidence type="ECO:0000256" key="3">
    <source>
        <dbReference type="ARBA" id="ARBA00022679"/>
    </source>
</evidence>
<feature type="transmembrane region" description="Helical" evidence="7">
    <location>
        <begin position="169"/>
        <end position="186"/>
    </location>
</feature>
<proteinExistence type="inferred from homology"/>
<evidence type="ECO:0000256" key="5">
    <source>
        <dbReference type="ARBA" id="ARBA00022989"/>
    </source>
</evidence>
<dbReference type="EC" id="2.5.1.145" evidence="7"/>
<dbReference type="PANTHER" id="PTHR30589:SF0">
    <property type="entry name" value="PHOSPHATIDYLGLYCEROL--PROLIPOPROTEIN DIACYLGLYCERYL TRANSFERASE"/>
    <property type="match status" value="1"/>
</dbReference>
<feature type="transmembrane region" description="Helical" evidence="7">
    <location>
        <begin position="12"/>
        <end position="37"/>
    </location>
</feature>
<comment type="pathway">
    <text evidence="7">Protein modification; lipoprotein biosynthesis (diacylglyceryl transfer).</text>
</comment>
<dbReference type="GO" id="GO:0005886">
    <property type="term" value="C:plasma membrane"/>
    <property type="evidence" value="ECO:0007669"/>
    <property type="project" value="UniProtKB-SubCell"/>
</dbReference>
<feature type="transmembrane region" description="Helical" evidence="7">
    <location>
        <begin position="227"/>
        <end position="246"/>
    </location>
</feature>
<feature type="transmembrane region" description="Helical" evidence="7">
    <location>
        <begin position="195"/>
        <end position="215"/>
    </location>
</feature>
<evidence type="ECO:0000256" key="7">
    <source>
        <dbReference type="HAMAP-Rule" id="MF_01147"/>
    </source>
</evidence>
<comment type="catalytic activity">
    <reaction evidence="7">
        <text>L-cysteinyl-[prolipoprotein] + a 1,2-diacyl-sn-glycero-3-phospho-(1'-sn-glycerol) = an S-1,2-diacyl-sn-glyceryl-L-cysteinyl-[prolipoprotein] + sn-glycerol 1-phosphate + H(+)</text>
        <dbReference type="Rhea" id="RHEA:56712"/>
        <dbReference type="Rhea" id="RHEA-COMP:14679"/>
        <dbReference type="Rhea" id="RHEA-COMP:14680"/>
        <dbReference type="ChEBI" id="CHEBI:15378"/>
        <dbReference type="ChEBI" id="CHEBI:29950"/>
        <dbReference type="ChEBI" id="CHEBI:57685"/>
        <dbReference type="ChEBI" id="CHEBI:64716"/>
        <dbReference type="ChEBI" id="CHEBI:140658"/>
        <dbReference type="EC" id="2.5.1.145"/>
    </reaction>
</comment>
<feature type="transmembrane region" description="Helical" evidence="7">
    <location>
        <begin position="89"/>
        <end position="108"/>
    </location>
</feature>
<evidence type="ECO:0000256" key="1">
    <source>
        <dbReference type="ARBA" id="ARBA00007150"/>
    </source>
</evidence>